<feature type="domain" description="GmrSD restriction endonucleases C-terminal" evidence="2">
    <location>
        <begin position="497"/>
        <end position="531"/>
    </location>
</feature>
<evidence type="ECO:0000313" key="4">
    <source>
        <dbReference type="EMBL" id="NER65823.1"/>
    </source>
</evidence>
<evidence type="ECO:0000313" key="3">
    <source>
        <dbReference type="EMBL" id="NER61896.1"/>
    </source>
</evidence>
<dbReference type="InterPro" id="IPR011089">
    <property type="entry name" value="GmrSD_C"/>
</dbReference>
<gene>
    <name evidence="3" type="ORF">G3435_21930</name>
    <name evidence="4" type="ORF">G3436_20585</name>
</gene>
<dbReference type="RefSeq" id="WP_163948775.1">
    <property type="nucleotide sequence ID" value="NZ_JAAHBU010000327.1"/>
</dbReference>
<evidence type="ECO:0000259" key="2">
    <source>
        <dbReference type="Pfam" id="PF07510"/>
    </source>
</evidence>
<dbReference type="Pfam" id="PF03235">
    <property type="entry name" value="GmrSD_N"/>
    <property type="match status" value="1"/>
</dbReference>
<accession>A0A6B3NVJ6</accession>
<dbReference type="EMBL" id="JAAHBV010000573">
    <property type="protein sequence ID" value="NER61896.1"/>
    <property type="molecule type" value="Genomic_DNA"/>
</dbReference>
<protein>
    <submittedName>
        <fullName evidence="4">DUF262 domain-containing protein</fullName>
    </submittedName>
</protein>
<evidence type="ECO:0000313" key="5">
    <source>
        <dbReference type="Proteomes" id="UP000480410"/>
    </source>
</evidence>
<dbReference type="EMBL" id="JAAHBU010000327">
    <property type="protein sequence ID" value="NER65823.1"/>
    <property type="molecule type" value="Genomic_DNA"/>
</dbReference>
<name>A0A6B3NVJ6_9PSED</name>
<reference evidence="5 6" key="1">
    <citation type="submission" date="2020-02" db="EMBL/GenBank/DDBJ databases">
        <title>Broccoli isolated Pseudomonas sp.</title>
        <authorList>
            <person name="Fujikawa T."/>
            <person name="Sawada H."/>
        </authorList>
    </citation>
    <scope>NUCLEOTIDE SEQUENCE [LARGE SCALE GENOMIC DNA]</scope>
    <source>
        <strain evidence="4 6">MAFF212427</strain>
        <strain evidence="3 5">MAFF212428</strain>
    </source>
</reference>
<evidence type="ECO:0000313" key="6">
    <source>
        <dbReference type="Proteomes" id="UP000482634"/>
    </source>
</evidence>
<evidence type="ECO:0000259" key="1">
    <source>
        <dbReference type="Pfam" id="PF03235"/>
    </source>
</evidence>
<dbReference type="Proteomes" id="UP000480410">
    <property type="component" value="Unassembled WGS sequence"/>
</dbReference>
<proteinExistence type="predicted"/>
<organism evidence="4 6">
    <name type="scientific">Pseudomonas brassicae</name>
    <dbReference type="NCBI Taxonomy" id="2708063"/>
    <lineage>
        <taxon>Bacteria</taxon>
        <taxon>Pseudomonadati</taxon>
        <taxon>Pseudomonadota</taxon>
        <taxon>Gammaproteobacteria</taxon>
        <taxon>Pseudomonadales</taxon>
        <taxon>Pseudomonadaceae</taxon>
        <taxon>Pseudomonas</taxon>
    </lineage>
</organism>
<keyword evidence="6" id="KW-1185">Reference proteome</keyword>
<dbReference type="PANTHER" id="PTHR35149:SF2">
    <property type="entry name" value="DUF262 DOMAIN-CONTAINING PROTEIN"/>
    <property type="match status" value="1"/>
</dbReference>
<accession>A0A6M0CWK6</accession>
<comment type="caution">
    <text evidence="4">The sequence shown here is derived from an EMBL/GenBank/DDBJ whole genome shotgun (WGS) entry which is preliminary data.</text>
</comment>
<dbReference type="InterPro" id="IPR004919">
    <property type="entry name" value="GmrSD_N"/>
</dbReference>
<feature type="domain" description="GmrSD restriction endonucleases N-terminal" evidence="1">
    <location>
        <begin position="17"/>
        <end position="209"/>
    </location>
</feature>
<dbReference type="PANTHER" id="PTHR35149">
    <property type="entry name" value="SLL5132 PROTEIN"/>
    <property type="match status" value="1"/>
</dbReference>
<dbReference type="AlphaFoldDB" id="A0A6B3NVJ6"/>
<dbReference type="Pfam" id="PF07510">
    <property type="entry name" value="GmrSD_C"/>
    <property type="match status" value="1"/>
</dbReference>
<dbReference type="Proteomes" id="UP000482634">
    <property type="component" value="Unassembled WGS sequence"/>
</dbReference>
<sequence length="592" mass="69482">MLQTDFRPRPVHQLIRHDKAQPPNRFWIPAYQRGYRWKPEHVQQLLEDVREFAYRKAAQNDDFYCLQPLVLKADGCGRYEVVDGQQRLTTLLLILRYFNQRLTERHRTPLFELSYETRPDLPKFLTEPCAEQARTNVDFFHLYQAMQTIEQWFDTRDHEVDDFKSTLLNRTKVIWYELAPGENPVDAFTRLNIGKIPLTDDELIRALFLRRSEPGASSETPRQLGIAHEWDQLEKTLQNDALWYFLNDTPGVGQNRIGFLFQLVTRLEGTATAQPQRYSVFHHYSRRLSAEGACVQREWQHIKNTCMLLEEWFEDRRLYHIIGFLVQHGDAVAELFALSQGIPKSRFEHHLRQRVFRCLTGKPWPHPADAQTVKQAIATWLDNLDYANRDQTAIRATLLLFNLASMLQNPLSNVRFQFDSFKKQRWDIEHVRSVTTFRFNGLKEKQQWLARCLPHLPVTEQTLELRNAIATFVAAADDHSDDRFNDLYTATLAAFGENEEVDDSIGNLTLLDHSTNRSYKNAVFAVKRERLLLLDQAGIFVPLCTRNLFLKCYSREVSHVLFWGARDRQDYRQAIEQTLVAFFTVEPQEQHV</sequence>